<dbReference type="SMART" id="SM00191">
    <property type="entry name" value="Int_alpha"/>
    <property type="match status" value="4"/>
</dbReference>
<evidence type="ECO:0000256" key="3">
    <source>
        <dbReference type="ARBA" id="ARBA00022801"/>
    </source>
</evidence>
<evidence type="ECO:0000256" key="5">
    <source>
        <dbReference type="SAM" id="MobiDB-lite"/>
    </source>
</evidence>
<gene>
    <name evidence="7" type="ORF">K1Y72_05220</name>
</gene>
<keyword evidence="1 6" id="KW-0732">Signal</keyword>
<dbReference type="InterPro" id="IPR013517">
    <property type="entry name" value="FG-GAP"/>
</dbReference>
<feature type="signal peptide" evidence="6">
    <location>
        <begin position="1"/>
        <end position="34"/>
    </location>
</feature>
<keyword evidence="8" id="KW-1185">Reference proteome</keyword>
<organism evidence="7 8">
    <name type="scientific">Actinomadura parmotrematis</name>
    <dbReference type="NCBI Taxonomy" id="2864039"/>
    <lineage>
        <taxon>Bacteria</taxon>
        <taxon>Bacillati</taxon>
        <taxon>Actinomycetota</taxon>
        <taxon>Actinomycetes</taxon>
        <taxon>Streptosporangiales</taxon>
        <taxon>Thermomonosporaceae</taxon>
        <taxon>Actinomadura</taxon>
    </lineage>
</organism>
<dbReference type="PANTHER" id="PTHR23221">
    <property type="entry name" value="GLYCOSYLPHOSPHATIDYLINOSITOL PHOSPHOLIPASE D"/>
    <property type="match status" value="1"/>
</dbReference>
<feature type="region of interest" description="Disordered" evidence="5">
    <location>
        <begin position="40"/>
        <end position="61"/>
    </location>
</feature>
<proteinExistence type="predicted"/>
<evidence type="ECO:0000313" key="8">
    <source>
        <dbReference type="Proteomes" id="UP000774570"/>
    </source>
</evidence>
<name>A0ABS7FN16_9ACTN</name>
<evidence type="ECO:0000256" key="6">
    <source>
        <dbReference type="SAM" id="SignalP"/>
    </source>
</evidence>
<dbReference type="PANTHER" id="PTHR23221:SF7">
    <property type="entry name" value="PHOSPHATIDYLINOSITOL-GLYCAN-SPECIFIC PHOSPHOLIPASE D"/>
    <property type="match status" value="1"/>
</dbReference>
<accession>A0ABS7FN16</accession>
<feature type="chain" id="PRO_5047291668" evidence="6">
    <location>
        <begin position="35"/>
        <end position="474"/>
    </location>
</feature>
<dbReference type="Proteomes" id="UP000774570">
    <property type="component" value="Unassembled WGS sequence"/>
</dbReference>
<keyword evidence="4" id="KW-0325">Glycoprotein</keyword>
<dbReference type="EMBL" id="JAIBOA010000003">
    <property type="protein sequence ID" value="MBW8481761.1"/>
    <property type="molecule type" value="Genomic_DNA"/>
</dbReference>
<dbReference type="RefSeq" id="WP_220163759.1">
    <property type="nucleotide sequence ID" value="NZ_JAIBOA010000003.1"/>
</dbReference>
<protein>
    <submittedName>
        <fullName evidence="7">FG-GAP-like repeat-containing protein</fullName>
    </submittedName>
</protein>
<dbReference type="SUPFAM" id="SSF69318">
    <property type="entry name" value="Integrin alpha N-terminal domain"/>
    <property type="match status" value="2"/>
</dbReference>
<keyword evidence="2" id="KW-0677">Repeat</keyword>
<evidence type="ECO:0000256" key="2">
    <source>
        <dbReference type="ARBA" id="ARBA00022737"/>
    </source>
</evidence>
<evidence type="ECO:0000313" key="7">
    <source>
        <dbReference type="EMBL" id="MBW8481761.1"/>
    </source>
</evidence>
<evidence type="ECO:0000256" key="1">
    <source>
        <dbReference type="ARBA" id="ARBA00022729"/>
    </source>
</evidence>
<dbReference type="InterPro" id="IPR028994">
    <property type="entry name" value="Integrin_alpha_N"/>
</dbReference>
<comment type="caution">
    <text evidence="7">The sequence shown here is derived from an EMBL/GenBank/DDBJ whole genome shotgun (WGS) entry which is preliminary data.</text>
</comment>
<sequence>MTWRSPVRARFAAPLTVPLAAGLVLGLAAAPATAAARPAARPYDFNGDGRRDLATGSPGGKVGTASAAGFVGVAYGAKGGFGTKRTLSQAGSAVPGAPEKNDRFGASLASADFDRDGYADLAVGAPGENGGAGSVTVLWGSAKGLGRATAYGERGGAKGHRFGEALATGDIQGDGSPELFVTVPGTSTYTWLSFGGSAKAAQVPAARAASAKDVDRSWIASGDVDGDGRGDVAYAWYDHDDSEVGHRRGFTVFYGTADGGFTRGQTTYTTVHALAIGDFDGDRRADVVTGDTYDSPWVGGTVRVHRGGPFGLAGSYDLHLNSPGVPGTAKAGDGFGASLAVGDANGDGRADLAVGMPLGDVGRAYDAGWAFVLFGSASGLTGARAQAFSRATAGVPGSARATAGLGAGVALLDHDGDGRADLTAGTPGEQRDDGGVVYVRGGAKGMTASGAASLAAAAFGARGKGARLGALLGG</sequence>
<dbReference type="Gene3D" id="2.130.10.130">
    <property type="entry name" value="Integrin alpha, N-terminal"/>
    <property type="match status" value="3"/>
</dbReference>
<dbReference type="InterPro" id="IPR013519">
    <property type="entry name" value="Int_alpha_beta-p"/>
</dbReference>
<evidence type="ECO:0000256" key="4">
    <source>
        <dbReference type="ARBA" id="ARBA00023180"/>
    </source>
</evidence>
<dbReference type="Pfam" id="PF01839">
    <property type="entry name" value="FG-GAP"/>
    <property type="match status" value="3"/>
</dbReference>
<reference evidence="7 8" key="1">
    <citation type="submission" date="2021-07" db="EMBL/GenBank/DDBJ databases">
        <title>Actinomadura sp. PM05-2 isolated from lichen.</title>
        <authorList>
            <person name="Somphong A."/>
            <person name="Phongsopitanun W."/>
            <person name="Tanasupawat S."/>
            <person name="Peongsungnone V."/>
        </authorList>
    </citation>
    <scope>NUCLEOTIDE SEQUENCE [LARGE SCALE GENOMIC DNA]</scope>
    <source>
        <strain evidence="7 8">PM05-2</strain>
    </source>
</reference>
<keyword evidence="3" id="KW-0378">Hydrolase</keyword>
<dbReference type="PROSITE" id="PS51470">
    <property type="entry name" value="FG_GAP"/>
    <property type="match status" value="2"/>
</dbReference>